<dbReference type="RefSeq" id="WP_108436123.1">
    <property type="nucleotide sequence ID" value="NZ_CP028918.1"/>
</dbReference>
<dbReference type="EMBL" id="CP028918">
    <property type="protein sequence ID" value="AWB49306.1"/>
    <property type="molecule type" value="Genomic_DNA"/>
</dbReference>
<dbReference type="CDD" id="cd06661">
    <property type="entry name" value="GGCT_like"/>
    <property type="match status" value="1"/>
</dbReference>
<dbReference type="GO" id="GO:0061928">
    <property type="term" value="F:glutathione specific gamma-glutamylcyclotransferase activity"/>
    <property type="evidence" value="ECO:0007669"/>
    <property type="project" value="UniProtKB-EC"/>
</dbReference>
<keyword evidence="4" id="KW-1185">Reference proteome</keyword>
<dbReference type="InterPro" id="IPR006840">
    <property type="entry name" value="ChaC"/>
</dbReference>
<dbReference type="GO" id="GO:0005737">
    <property type="term" value="C:cytoplasm"/>
    <property type="evidence" value="ECO:0007669"/>
    <property type="project" value="TreeGrafter"/>
</dbReference>
<dbReference type="Gene3D" id="3.10.490.10">
    <property type="entry name" value="Gamma-glutamyl cyclotransferase-like"/>
    <property type="match status" value="1"/>
</dbReference>
<dbReference type="KEGG" id="geh:HYN69_13045"/>
<dbReference type="InterPro" id="IPR036568">
    <property type="entry name" value="GGCT-like_sf"/>
</dbReference>
<evidence type="ECO:0000256" key="2">
    <source>
        <dbReference type="ARBA" id="ARBA00023239"/>
    </source>
</evidence>
<name>A0A2S0UNB7_9RHOB</name>
<evidence type="ECO:0000313" key="3">
    <source>
        <dbReference type="EMBL" id="AWB49306.1"/>
    </source>
</evidence>
<sequence length="234" mass="25805">MTAAMAARPPRALHLTEALVARVERVEPEGPPRAGLVRMEEADYGPAARALVAARPAGAVWVFAYGSLIWKPAFEAVEARPCHVHGWRRSFCLHLESWRGTVDRPGLMLALDRGGSCHGMAYRMPEDGLEAAMEALLRREIGYVEDIGFLRWIAGRVGGAVVPVLACYAAPRREGTYVRLTEAEQADRLAGAAGHMGSCAAYLHNTVRHLEELGIRDRYLWRLQRMVAERIAAP</sequence>
<dbReference type="PANTHER" id="PTHR12192">
    <property type="entry name" value="CATION TRANSPORT PROTEIN CHAC-RELATED"/>
    <property type="match status" value="1"/>
</dbReference>
<dbReference type="GO" id="GO:0016740">
    <property type="term" value="F:transferase activity"/>
    <property type="evidence" value="ECO:0007669"/>
    <property type="project" value="UniProtKB-KW"/>
</dbReference>
<gene>
    <name evidence="3" type="ORF">HYN69_13045</name>
</gene>
<keyword evidence="3" id="KW-0808">Transferase</keyword>
<dbReference type="EC" id="4.3.2.7" evidence="1"/>
<dbReference type="SUPFAM" id="SSF110857">
    <property type="entry name" value="Gamma-glutamyl cyclotransferase-like"/>
    <property type="match status" value="1"/>
</dbReference>
<dbReference type="PANTHER" id="PTHR12192:SF2">
    <property type="entry name" value="GLUTATHIONE-SPECIFIC GAMMA-GLUTAMYLCYCLOTRANSFERASE 2"/>
    <property type="match status" value="1"/>
</dbReference>
<evidence type="ECO:0000256" key="1">
    <source>
        <dbReference type="ARBA" id="ARBA00012344"/>
    </source>
</evidence>
<dbReference type="OrthoDB" id="9795692at2"/>
<proteinExistence type="predicted"/>
<dbReference type="AlphaFoldDB" id="A0A2S0UNB7"/>
<dbReference type="Pfam" id="PF04752">
    <property type="entry name" value="ChaC"/>
    <property type="match status" value="1"/>
</dbReference>
<keyword evidence="2" id="KW-0456">Lyase</keyword>
<reference evidence="3 4" key="1">
    <citation type="submission" date="2018-04" db="EMBL/GenBank/DDBJ databases">
        <title>Genome sequencing of Gemmobacter.</title>
        <authorList>
            <person name="Yi H."/>
            <person name="Baek M.-G."/>
        </authorList>
    </citation>
    <scope>NUCLEOTIDE SEQUENCE [LARGE SCALE GENOMIC DNA]</scope>
    <source>
        <strain evidence="3 4">HYN0069</strain>
    </source>
</reference>
<protein>
    <recommendedName>
        <fullName evidence="1">glutathione-specific gamma-glutamylcyclotransferase</fullName>
        <ecNumber evidence="1">4.3.2.7</ecNumber>
    </recommendedName>
</protein>
<accession>A0A2S0UNB7</accession>
<dbReference type="InterPro" id="IPR013024">
    <property type="entry name" value="GGCT-like"/>
</dbReference>
<dbReference type="GO" id="GO:0006751">
    <property type="term" value="P:glutathione catabolic process"/>
    <property type="evidence" value="ECO:0007669"/>
    <property type="project" value="InterPro"/>
</dbReference>
<evidence type="ECO:0000313" key="4">
    <source>
        <dbReference type="Proteomes" id="UP000244496"/>
    </source>
</evidence>
<organism evidence="3 4">
    <name type="scientific">Paragemmobacter aquarius</name>
    <dbReference type="NCBI Taxonomy" id="2169400"/>
    <lineage>
        <taxon>Bacteria</taxon>
        <taxon>Pseudomonadati</taxon>
        <taxon>Pseudomonadota</taxon>
        <taxon>Alphaproteobacteria</taxon>
        <taxon>Rhodobacterales</taxon>
        <taxon>Paracoccaceae</taxon>
        <taxon>Paragemmobacter</taxon>
    </lineage>
</organism>
<dbReference type="Proteomes" id="UP000244496">
    <property type="component" value="Chromosome"/>
</dbReference>